<keyword evidence="6" id="KW-0472">Membrane</keyword>
<evidence type="ECO:0000256" key="2">
    <source>
        <dbReference type="ARBA" id="ARBA00008821"/>
    </source>
</evidence>
<dbReference type="InterPro" id="IPR023753">
    <property type="entry name" value="FAD/NAD-binding_dom"/>
</dbReference>
<dbReference type="GO" id="GO:0005886">
    <property type="term" value="C:plasma membrane"/>
    <property type="evidence" value="ECO:0007669"/>
    <property type="project" value="UniProtKB-ARBA"/>
</dbReference>
<dbReference type="Pfam" id="PF07992">
    <property type="entry name" value="Pyr_redox_2"/>
    <property type="match status" value="1"/>
</dbReference>
<dbReference type="InterPro" id="IPR017896">
    <property type="entry name" value="4Fe4S_Fe-S-bd"/>
</dbReference>
<evidence type="ECO:0000256" key="5">
    <source>
        <dbReference type="ARBA" id="ARBA00022989"/>
    </source>
</evidence>
<dbReference type="GO" id="GO:0016491">
    <property type="term" value="F:oxidoreductase activity"/>
    <property type="evidence" value="ECO:0007669"/>
    <property type="project" value="InterPro"/>
</dbReference>
<protein>
    <submittedName>
        <fullName evidence="7">Uncharacterized protein</fullName>
    </submittedName>
</protein>
<dbReference type="EMBL" id="OB666669">
    <property type="protein sequence ID" value="CAD7233642.1"/>
    <property type="molecule type" value="Genomic_DNA"/>
</dbReference>
<dbReference type="GO" id="GO:0042907">
    <property type="term" value="F:xanthine transmembrane transporter activity"/>
    <property type="evidence" value="ECO:0007669"/>
    <property type="project" value="TreeGrafter"/>
</dbReference>
<comment type="subcellular location">
    <subcellularLocation>
        <location evidence="1">Membrane</location>
        <topology evidence="1">Multi-pass membrane protein</topology>
    </subcellularLocation>
</comment>
<dbReference type="PROSITE" id="PS01116">
    <property type="entry name" value="XANTH_URACIL_PERMASE"/>
    <property type="match status" value="1"/>
</dbReference>
<gene>
    <name evidence="7" type="ORF">CTOB1V02_LOCUS11463</name>
</gene>
<dbReference type="PROSITE" id="PS51379">
    <property type="entry name" value="4FE4S_FER_2"/>
    <property type="match status" value="1"/>
</dbReference>
<dbReference type="InterPro" id="IPR006043">
    <property type="entry name" value="NCS2"/>
</dbReference>
<dbReference type="InterPro" id="IPR036188">
    <property type="entry name" value="FAD/NAD-bd_sf"/>
</dbReference>
<proteinExistence type="inferred from homology"/>
<dbReference type="Gene3D" id="3.40.50.720">
    <property type="entry name" value="NAD(P)-binding Rossmann-like Domain"/>
    <property type="match status" value="1"/>
</dbReference>
<dbReference type="NCBIfam" id="NF037981">
    <property type="entry name" value="NCS2_1"/>
    <property type="match status" value="1"/>
</dbReference>
<dbReference type="InterPro" id="IPR009051">
    <property type="entry name" value="Helical_ferredxn"/>
</dbReference>
<dbReference type="GO" id="GO:0051536">
    <property type="term" value="F:iron-sulfur cluster binding"/>
    <property type="evidence" value="ECO:0007669"/>
    <property type="project" value="InterPro"/>
</dbReference>
<accession>A0A7R8WMG3</accession>
<dbReference type="InterPro" id="IPR006042">
    <property type="entry name" value="Xan_ur_permease"/>
</dbReference>
<dbReference type="Gene3D" id="3.50.50.60">
    <property type="entry name" value="FAD/NAD(P)-binding domain"/>
    <property type="match status" value="1"/>
</dbReference>
<dbReference type="PANTHER" id="PTHR42810">
    <property type="entry name" value="PURINE PERMEASE C1399.01C-RELATED"/>
    <property type="match status" value="1"/>
</dbReference>
<evidence type="ECO:0000256" key="3">
    <source>
        <dbReference type="ARBA" id="ARBA00022448"/>
    </source>
</evidence>
<sequence length="1400" mass="152969">MKEIKMASDTLWGCDISTLLRWILADEKKGRIFGIAKELFFVPKSTDPFRMRRYGQLLETPIGVAAGPHTQLSQNLIAAWLTGGRYMELKTIQVLDELEVTKPCIDMADEGYNCEWSQELKLEQSFDEYLNAWIILHVLKDRFAWGQPDEAGFIFNMSVGYSLEGILSPAVQKFLDRMMDCSAEKAEKIKELSIFYPRVQDLEIPDCMSNNLTVSTMHGCPPDEVEKIGRYFIEQRKLHTTIKLNPTLLGAEEVRGILNEKLGFKTQVPDLAFEHDLKYAAGVALIKNLRQSAQQSGVVFNVKLSNTLETQNTNQDLPKSLANLQAYASSVLGNGDYKKESFPYDTIKTPTELDIFDCIEAPCMTTCRASQDIPSYLYYTARGDYERARQVILETNPFPNVQGMVCDHLCQSKCTRINYDDPILIREIKRFVIENTAGRSHLKPAASNGLRVGIIGAGPSGLSCAYFLRLQGFAVEIFEAKAFAGGWAADAIPTFRLDEASIKRDIDAILSLGVEMHYNRTIDKEEFQNITRDFDYVYVAVGAQAGVRLGIPGEDAQGVMDNLDFLSAVRRGENVELGKRVVVIGGGNSAMDAARTAKRLVGPEGEVNLIYRRTRDEMPAALEEVQGMIDERVNFIELTAPECMLVRDGKVVSNRCFRMKLGEADDSGRPRPIRIEGSEFELQADSVISAIGQLVDADFFPGNSLSVNILTQETQMKNVFAGGDATRGASTLINAIGDGKRVAEAIGQRAFEENKVISEVQEKSVELEKLRFAKGRCQPGALTPEISLNERLGFDMVVRTLDEKTARAEAARCLQCDEICSVCVAVCPNRANMELEIEPVSFPVQQAVLVDKRIVIEDLDRGYVRQRYQVINLADACNECGNCATFCPTSGAPYRDKPKFHLRAQSFQAAESGYFYRAINCLEHKEKGNHAVLKREGSVMSSTKRESASDAAKRKYDLVYGLDDRPGPAHSIYGALQHLLAMFVGIITPAVIISGVLNLPIEYSSFLISMALFASGVGTFIQVHRFGPLGSGLLSIQGVSFTFISTIIVIGMGVTKNGGSIETALATIFGCTFLGSFITMGASRLLPFLQRVITPVVSGVVVLLIGLTLIQVGMVDFCGGFATKGTPEFGSLENVGLGALVMTIIIVLNRSSRPLLRTGSVVIGLVIGYVVAFFMGKVDFSPLADTSLFSLPIPFKFGFFQIDFAQMFTVGIIYLLIVMEAIGDLTATSMLSGQPVEGESYIKRVSGGILADGFNSAIAAVFSAFPLATFSQNNGVIQMTGVASRHIGKYIAAILVLLSIFPVLGGVISLVPKPVLGGATLILFAMVASAGIRIITSRPLGRKEMLILAISLGSGLGAHFVPEVFSNMPKLVQDIGHSSIAVGGLSAILATVVMNFKRES</sequence>
<dbReference type="Pfam" id="PF00860">
    <property type="entry name" value="Xan_ur_permease"/>
    <property type="match status" value="1"/>
</dbReference>
<keyword evidence="3" id="KW-0813">Transport</keyword>
<dbReference type="SUPFAM" id="SSF46548">
    <property type="entry name" value="alpha-helical ferredoxin"/>
    <property type="match status" value="2"/>
</dbReference>
<dbReference type="InterPro" id="IPR028261">
    <property type="entry name" value="DPD_II"/>
</dbReference>
<dbReference type="NCBIfam" id="TIGR00801">
    <property type="entry name" value="ncs2"/>
    <property type="match status" value="1"/>
</dbReference>
<keyword evidence="5" id="KW-1133">Transmembrane helix</keyword>
<organism evidence="7">
    <name type="scientific">Cyprideis torosa</name>
    <dbReference type="NCBI Taxonomy" id="163714"/>
    <lineage>
        <taxon>Eukaryota</taxon>
        <taxon>Metazoa</taxon>
        <taxon>Ecdysozoa</taxon>
        <taxon>Arthropoda</taxon>
        <taxon>Crustacea</taxon>
        <taxon>Oligostraca</taxon>
        <taxon>Ostracoda</taxon>
        <taxon>Podocopa</taxon>
        <taxon>Podocopida</taxon>
        <taxon>Cytherocopina</taxon>
        <taxon>Cytheroidea</taxon>
        <taxon>Cytherideidae</taxon>
        <taxon>Cyprideis</taxon>
    </lineage>
</organism>
<evidence type="ECO:0000313" key="7">
    <source>
        <dbReference type="EMBL" id="CAD7233642.1"/>
    </source>
</evidence>
<dbReference type="Gene3D" id="1.10.1060.10">
    <property type="entry name" value="Alpha-helical ferredoxin"/>
    <property type="match status" value="1"/>
</dbReference>
<evidence type="ECO:0000256" key="1">
    <source>
        <dbReference type="ARBA" id="ARBA00004141"/>
    </source>
</evidence>
<evidence type="ECO:0000256" key="6">
    <source>
        <dbReference type="ARBA" id="ARBA00023136"/>
    </source>
</evidence>
<comment type="similarity">
    <text evidence="2">Belongs to the nucleobase:cation symporter-2 (NCS2) (TC 2.A.40) family.</text>
</comment>
<evidence type="ECO:0000256" key="4">
    <source>
        <dbReference type="ARBA" id="ARBA00022692"/>
    </source>
</evidence>
<name>A0A7R8WMG3_9CRUS</name>
<dbReference type="SUPFAM" id="SSF51971">
    <property type="entry name" value="Nucleotide-binding domain"/>
    <property type="match status" value="1"/>
</dbReference>
<keyword evidence="4" id="KW-0812">Transmembrane</keyword>
<dbReference type="PRINTS" id="PR00419">
    <property type="entry name" value="ADXRDTASE"/>
</dbReference>
<dbReference type="InterPro" id="IPR017900">
    <property type="entry name" value="4Fe4S_Fe_S_CS"/>
</dbReference>
<dbReference type="OrthoDB" id="1641903at2759"/>
<reference evidence="7" key="1">
    <citation type="submission" date="2020-11" db="EMBL/GenBank/DDBJ databases">
        <authorList>
            <person name="Tran Van P."/>
        </authorList>
    </citation>
    <scope>NUCLEOTIDE SEQUENCE</scope>
</reference>
<dbReference type="PROSITE" id="PS00198">
    <property type="entry name" value="4FE4S_FER_1"/>
    <property type="match status" value="1"/>
</dbReference>
<dbReference type="Pfam" id="PF14691">
    <property type="entry name" value="Fer4_20"/>
    <property type="match status" value="1"/>
</dbReference>
<dbReference type="PANTHER" id="PTHR42810:SF5">
    <property type="entry name" value="XANTHINE PERMEASE XANQ"/>
    <property type="match status" value="1"/>
</dbReference>